<dbReference type="Ensembl" id="ENSRFET00010019644.1">
    <property type="protein sequence ID" value="ENSRFEP00010018022.1"/>
    <property type="gene ID" value="ENSRFEG00010012195.1"/>
</dbReference>
<reference evidence="1 2" key="2">
    <citation type="journal article" date="2018" name="Annu Rev Anim Biosci">
        <title>Bat Biology, Genomes, and the Bat1K Project: To Generate Chromosome-Level Genomes for All Living Bat Species.</title>
        <authorList>
            <person name="Teeling E.C."/>
            <person name="Vernes S.C."/>
            <person name="Davalos L.M."/>
            <person name="Ray D.A."/>
            <person name="Gilbert M.T.P."/>
            <person name="Myers E."/>
        </authorList>
    </citation>
    <scope>NUCLEOTIDE SEQUENCE</scope>
</reference>
<keyword evidence="2" id="KW-1185">Reference proteome</keyword>
<dbReference type="InParanoid" id="A0A671F673"/>
<dbReference type="AlphaFoldDB" id="A0A671F673"/>
<evidence type="ECO:0000313" key="2">
    <source>
        <dbReference type="Proteomes" id="UP000472240"/>
    </source>
</evidence>
<protein>
    <submittedName>
        <fullName evidence="1">Uncharacterized protein</fullName>
    </submittedName>
</protein>
<reference evidence="1" key="4">
    <citation type="submission" date="2025-08" db="UniProtKB">
        <authorList>
            <consortium name="Ensembl"/>
        </authorList>
    </citation>
    <scope>IDENTIFICATION</scope>
</reference>
<reference evidence="1 2" key="1">
    <citation type="journal article" date="2015" name="Annu Rev Anim Biosci">
        <title>The Genome 10K Project: a way forward.</title>
        <authorList>
            <person name="Koepfli K.P."/>
            <person name="Paten B."/>
            <person name="O'Brien S.J."/>
            <person name="Koepfli K.P."/>
            <person name="Paten B."/>
            <person name="Antunes A."/>
            <person name="Belov K."/>
            <person name="Bustamante C."/>
            <person name="Castoe T.A."/>
            <person name="Clawson H."/>
            <person name="Crawford A.J."/>
            <person name="Diekhans M."/>
            <person name="Distel D."/>
            <person name="Durbin R."/>
            <person name="Earl D."/>
            <person name="Fujita M.K."/>
            <person name="Gamble T."/>
            <person name="Georges A."/>
            <person name="Gemmell N."/>
            <person name="Gilbert M.T."/>
            <person name="Graves J.M."/>
            <person name="Green R.E."/>
            <person name="Hickey G."/>
            <person name="Jarvis E.D."/>
            <person name="Johnson W."/>
            <person name="Komissarov A."/>
            <person name="Korf I."/>
            <person name="Kuhn R."/>
            <person name="Larkin D.M."/>
            <person name="Lewin H."/>
            <person name="Lopez J.V."/>
            <person name="Ma J."/>
            <person name="Marques-Bonet T."/>
            <person name="Miller W."/>
            <person name="Murphy R."/>
            <person name="Pevzner P."/>
            <person name="Shapiro B."/>
            <person name="Steiner C."/>
            <person name="Tamazian G."/>
            <person name="Venkatesh B."/>
            <person name="Wang J."/>
            <person name="Wayne R."/>
            <person name="Wiley E."/>
            <person name="Yang H."/>
            <person name="Zhang G."/>
            <person name="Haussler D."/>
            <person name="Ryder O."/>
            <person name="O'Brien S.J."/>
        </authorList>
    </citation>
    <scope>NUCLEOTIDE SEQUENCE</scope>
</reference>
<dbReference type="Proteomes" id="UP000472240">
    <property type="component" value="Chromosome 22"/>
</dbReference>
<dbReference type="GeneTree" id="ENSGT01000000221179"/>
<accession>A0A671F673</accession>
<name>A0A671F673_RHIFE</name>
<organism evidence="1 2">
    <name type="scientific">Rhinolophus ferrumequinum</name>
    <name type="common">Greater horseshoe bat</name>
    <dbReference type="NCBI Taxonomy" id="59479"/>
    <lineage>
        <taxon>Eukaryota</taxon>
        <taxon>Metazoa</taxon>
        <taxon>Chordata</taxon>
        <taxon>Craniata</taxon>
        <taxon>Vertebrata</taxon>
        <taxon>Euteleostomi</taxon>
        <taxon>Mammalia</taxon>
        <taxon>Eutheria</taxon>
        <taxon>Laurasiatheria</taxon>
        <taxon>Chiroptera</taxon>
        <taxon>Yinpterochiroptera</taxon>
        <taxon>Rhinolophoidea</taxon>
        <taxon>Rhinolophidae</taxon>
        <taxon>Rhinolophinae</taxon>
        <taxon>Rhinolophus</taxon>
    </lineage>
</organism>
<proteinExistence type="predicted"/>
<reference evidence="2" key="3">
    <citation type="submission" date="2018-12" db="EMBL/GenBank/DDBJ databases">
        <title>G10K-VGP greater horseshoe bat female genome, primary haplotype.</title>
        <authorList>
            <person name="Teeling E."/>
            <person name="Myers G."/>
            <person name="Vernes S."/>
            <person name="Pippel M."/>
            <person name="Winkler S."/>
            <person name="Fedrigo O."/>
            <person name="Rhie A."/>
            <person name="Koren S."/>
            <person name="Phillippy A."/>
            <person name="Lewin H."/>
            <person name="Damas J."/>
            <person name="Howe K."/>
            <person name="Mountcastle J."/>
            <person name="Jarvis E.D."/>
        </authorList>
    </citation>
    <scope>NUCLEOTIDE SEQUENCE [LARGE SCALE GENOMIC DNA]</scope>
</reference>
<evidence type="ECO:0000313" key="1">
    <source>
        <dbReference type="Ensembl" id="ENSRFEP00010018022.1"/>
    </source>
</evidence>
<sequence>HTPLSLPSYPTRVLPSPIHTPLSPPLLPSHTTIGQSPFLWKRPPVLFFPAPARALPLPCLSLSYLSFIILSGPRSHFFLPLPVLPTLPTSHCQISSSSFPFREKSDIFFSKFPFTLAFPSPAEWTAQG</sequence>
<reference evidence="1" key="5">
    <citation type="submission" date="2025-09" db="UniProtKB">
        <authorList>
            <consortium name="Ensembl"/>
        </authorList>
    </citation>
    <scope>IDENTIFICATION</scope>
</reference>